<reference evidence="9 10" key="2">
    <citation type="submission" date="2016-05" db="EMBL/GenBank/DDBJ databases">
        <title>Lineage-specific infection strategies underlie the spectrum of fungal disease in amphibians.</title>
        <authorList>
            <person name="Cuomo C.A."/>
            <person name="Farrer R.A."/>
            <person name="James T."/>
            <person name="Longcore J."/>
            <person name="Birren B."/>
        </authorList>
    </citation>
    <scope>NUCLEOTIDE SEQUENCE [LARGE SCALE GENOMIC DNA]</scope>
    <source>
        <strain evidence="9 10">JEL423</strain>
    </source>
</reference>
<keyword evidence="6" id="KW-0539">Nucleus</keyword>
<evidence type="ECO:0000256" key="1">
    <source>
        <dbReference type="ARBA" id="ARBA00004123"/>
    </source>
</evidence>
<dbReference type="InterPro" id="IPR003173">
    <property type="entry name" value="PC4_C"/>
</dbReference>
<dbReference type="AlphaFoldDB" id="A0A177WPP3"/>
<dbReference type="EMBL" id="DS022307">
    <property type="protein sequence ID" value="OAJ42088.1"/>
    <property type="molecule type" value="Genomic_DNA"/>
</dbReference>
<comment type="subcellular location">
    <subcellularLocation>
        <location evidence="1">Nucleus</location>
    </subcellularLocation>
</comment>
<dbReference type="Gene3D" id="2.30.31.10">
    <property type="entry name" value="Transcriptional Coactivator Pc4, Chain A"/>
    <property type="match status" value="1"/>
</dbReference>
<evidence type="ECO:0000256" key="6">
    <source>
        <dbReference type="ARBA" id="ARBA00023242"/>
    </source>
</evidence>
<dbReference type="Pfam" id="PF02229">
    <property type="entry name" value="PC4"/>
    <property type="match status" value="1"/>
</dbReference>
<evidence type="ECO:0000256" key="4">
    <source>
        <dbReference type="ARBA" id="ARBA00023125"/>
    </source>
</evidence>
<dbReference type="PANTHER" id="PTHR13215">
    <property type="entry name" value="RNA POLYMERASE II TRANSCRIPTIONAL COACTIVATOR"/>
    <property type="match status" value="1"/>
</dbReference>
<organism evidence="9 10">
    <name type="scientific">Batrachochytrium dendrobatidis (strain JEL423)</name>
    <dbReference type="NCBI Taxonomy" id="403673"/>
    <lineage>
        <taxon>Eukaryota</taxon>
        <taxon>Fungi</taxon>
        <taxon>Fungi incertae sedis</taxon>
        <taxon>Chytridiomycota</taxon>
        <taxon>Chytridiomycota incertae sedis</taxon>
        <taxon>Chytridiomycetes</taxon>
        <taxon>Rhizophydiales</taxon>
        <taxon>Rhizophydiales incertae sedis</taxon>
        <taxon>Batrachochytrium</taxon>
    </lineage>
</organism>
<protein>
    <recommendedName>
        <fullName evidence="8">Transcriptional coactivator p15 (PC4) C-terminal domain-containing protein</fullName>
    </recommendedName>
</protein>
<dbReference type="GO" id="GO:0005634">
    <property type="term" value="C:nucleus"/>
    <property type="evidence" value="ECO:0007669"/>
    <property type="project" value="UniProtKB-SubCell"/>
</dbReference>
<proteinExistence type="inferred from homology"/>
<accession>A0A177WPP3</accession>
<dbReference type="InterPro" id="IPR009044">
    <property type="entry name" value="ssDNA-bd_transcriptional_reg"/>
</dbReference>
<dbReference type="SUPFAM" id="SSF54447">
    <property type="entry name" value="ssDNA-binding transcriptional regulator domain"/>
    <property type="match status" value="1"/>
</dbReference>
<dbReference type="InterPro" id="IPR045125">
    <property type="entry name" value="Sub1/Tcp4-like"/>
</dbReference>
<keyword evidence="3" id="KW-0805">Transcription regulation</keyword>
<dbReference type="GO" id="GO:0060261">
    <property type="term" value="P:positive regulation of transcription initiation by RNA polymerase II"/>
    <property type="evidence" value="ECO:0007669"/>
    <property type="project" value="InterPro"/>
</dbReference>
<evidence type="ECO:0000313" key="9">
    <source>
        <dbReference type="EMBL" id="OAJ42088.1"/>
    </source>
</evidence>
<evidence type="ECO:0000313" key="10">
    <source>
        <dbReference type="Proteomes" id="UP000077115"/>
    </source>
</evidence>
<feature type="domain" description="Transcriptional coactivator p15 (PC4) C-terminal" evidence="8">
    <location>
        <begin position="65"/>
        <end position="115"/>
    </location>
</feature>
<evidence type="ECO:0000256" key="2">
    <source>
        <dbReference type="ARBA" id="ARBA00009001"/>
    </source>
</evidence>
<gene>
    <name evidence="9" type="ORF">BDEG_25590</name>
</gene>
<dbReference type="GO" id="GO:0003713">
    <property type="term" value="F:transcription coactivator activity"/>
    <property type="evidence" value="ECO:0007669"/>
    <property type="project" value="InterPro"/>
</dbReference>
<name>A0A177WPP3_BATDL</name>
<comment type="similarity">
    <text evidence="2">Belongs to the transcriptional coactivator PC4 family.</text>
</comment>
<dbReference type="GO" id="GO:0003677">
    <property type="term" value="F:DNA binding"/>
    <property type="evidence" value="ECO:0007669"/>
    <property type="project" value="UniProtKB-KW"/>
</dbReference>
<reference evidence="9 10" key="1">
    <citation type="submission" date="2006-10" db="EMBL/GenBank/DDBJ databases">
        <title>The Genome Sequence of Batrachochytrium dendrobatidis JEL423.</title>
        <authorList>
            <consortium name="The Broad Institute Genome Sequencing Platform"/>
            <person name="Birren B."/>
            <person name="Lander E."/>
            <person name="Galagan J."/>
            <person name="Cuomo C."/>
            <person name="Devon K."/>
            <person name="Jaffe D."/>
            <person name="Butler J."/>
            <person name="Alvarez P."/>
            <person name="Gnerre S."/>
            <person name="Grabherr M."/>
            <person name="Kleber M."/>
            <person name="Mauceli E."/>
            <person name="Brockman W."/>
            <person name="Young S."/>
            <person name="LaButti K."/>
            <person name="Sykes S."/>
            <person name="DeCaprio D."/>
            <person name="Crawford M."/>
            <person name="Koehrsen M."/>
            <person name="Engels R."/>
            <person name="Montgomery P."/>
            <person name="Pearson M."/>
            <person name="Howarth C."/>
            <person name="Larson L."/>
            <person name="White J."/>
            <person name="O'Leary S."/>
            <person name="Kodira C."/>
            <person name="Zeng Q."/>
            <person name="Yandava C."/>
            <person name="Alvarado L."/>
            <person name="Longcore J."/>
            <person name="James T."/>
        </authorList>
    </citation>
    <scope>NUCLEOTIDE SEQUENCE [LARGE SCALE GENOMIC DNA]</scope>
    <source>
        <strain evidence="9 10">JEL423</strain>
    </source>
</reference>
<feature type="region of interest" description="Disordered" evidence="7">
    <location>
        <begin position="18"/>
        <end position="54"/>
    </location>
</feature>
<sequence length="127" mass="13887">MAPKRQLSNDTCALVESDLENNAQSTDTIKDSDLQSKKPKTQKTSKPDSEAGQITIKPTGDLLLNIGGKNRLTVSKWNNKVLVGIREYYTKDGQEKPGAKGIALSPASWKMIKENADLIDKTIASLE</sequence>
<dbReference type="STRING" id="403673.A0A177WPP3"/>
<keyword evidence="4" id="KW-0238">DNA-binding</keyword>
<dbReference type="eggNOG" id="KOG2712">
    <property type="taxonomic scope" value="Eukaryota"/>
</dbReference>
<keyword evidence="5" id="KW-0804">Transcription</keyword>
<dbReference type="VEuPathDB" id="FungiDB:BDEG_25590"/>
<evidence type="ECO:0000256" key="7">
    <source>
        <dbReference type="SAM" id="MobiDB-lite"/>
    </source>
</evidence>
<evidence type="ECO:0000256" key="3">
    <source>
        <dbReference type="ARBA" id="ARBA00023015"/>
    </source>
</evidence>
<dbReference type="Proteomes" id="UP000077115">
    <property type="component" value="Unassembled WGS sequence"/>
</dbReference>
<evidence type="ECO:0000259" key="8">
    <source>
        <dbReference type="Pfam" id="PF02229"/>
    </source>
</evidence>
<evidence type="ECO:0000256" key="5">
    <source>
        <dbReference type="ARBA" id="ARBA00023163"/>
    </source>
</evidence>
<dbReference type="OrthoDB" id="2505440at2759"/>